<accession>A0ACC2MY04</accession>
<sequence length="360" mass="38966">MENQPTPTIRPTPRFRFPQPQAPPPPPPQPQQPPPQFQPRLLVRPTLTRLPLPQLLRPSRPPPQQPPQPLAAAPFRPPPPQQPQLSPAVPSQPPPQQQPQRQDVAPPPQIQQVQTAPSSTEAPTPLEIGKPPSPTPKATSQEPTTPQSPKTIKTLPSPVQSPRTKPSPTPPPPPSLPLPPSQLKPEPEPELSKTMLVQDVKKMSESMPRAAPATQKSEFSSNTIPRHSVADVEVPMRVITLAGENKGACMELGFPSSLLQNKKKPETIGTVRLRQQQVEEDDAQGNGTKMEKKNGKGANSTKAPPVASAFVNSNVQSVNNSIVFHASCTHGDPGVHLAFSRKPAPANGYHRKDHPNGHQT</sequence>
<reference evidence="1 2" key="1">
    <citation type="journal article" date="2022" name="Hortic Res">
        <title>A haplotype resolved chromosomal level avocado genome allows analysis of novel avocado genes.</title>
        <authorList>
            <person name="Nath O."/>
            <person name="Fletcher S.J."/>
            <person name="Hayward A."/>
            <person name="Shaw L.M."/>
            <person name="Masouleh A.K."/>
            <person name="Furtado A."/>
            <person name="Henry R.J."/>
            <person name="Mitter N."/>
        </authorList>
    </citation>
    <scope>NUCLEOTIDE SEQUENCE [LARGE SCALE GENOMIC DNA]</scope>
    <source>
        <strain evidence="2">cv. Hass</strain>
    </source>
</reference>
<evidence type="ECO:0000313" key="1">
    <source>
        <dbReference type="EMBL" id="KAJ8650620.1"/>
    </source>
</evidence>
<dbReference type="Proteomes" id="UP001234297">
    <property type="component" value="Chromosome 1"/>
</dbReference>
<protein>
    <submittedName>
        <fullName evidence="1">Uncharacterized protein</fullName>
    </submittedName>
</protein>
<keyword evidence="2" id="KW-1185">Reference proteome</keyword>
<organism evidence="1 2">
    <name type="scientific">Persea americana</name>
    <name type="common">Avocado</name>
    <dbReference type="NCBI Taxonomy" id="3435"/>
    <lineage>
        <taxon>Eukaryota</taxon>
        <taxon>Viridiplantae</taxon>
        <taxon>Streptophyta</taxon>
        <taxon>Embryophyta</taxon>
        <taxon>Tracheophyta</taxon>
        <taxon>Spermatophyta</taxon>
        <taxon>Magnoliopsida</taxon>
        <taxon>Magnoliidae</taxon>
        <taxon>Laurales</taxon>
        <taxon>Lauraceae</taxon>
        <taxon>Persea</taxon>
    </lineage>
</organism>
<comment type="caution">
    <text evidence="1">The sequence shown here is derived from an EMBL/GenBank/DDBJ whole genome shotgun (WGS) entry which is preliminary data.</text>
</comment>
<dbReference type="EMBL" id="CM056809">
    <property type="protein sequence ID" value="KAJ8650620.1"/>
    <property type="molecule type" value="Genomic_DNA"/>
</dbReference>
<evidence type="ECO:0000313" key="2">
    <source>
        <dbReference type="Proteomes" id="UP001234297"/>
    </source>
</evidence>
<proteinExistence type="predicted"/>
<gene>
    <name evidence="1" type="ORF">MRB53_003643</name>
</gene>
<name>A0ACC2MY04_PERAE</name>